<evidence type="ECO:0000313" key="3">
    <source>
        <dbReference type="Proteomes" id="UP001165080"/>
    </source>
</evidence>
<dbReference type="PANTHER" id="PTHR33383:SF1">
    <property type="entry name" value="MEMBRANE PROTEIN INSERTION EFFICIENCY FACTOR-RELATED"/>
    <property type="match status" value="1"/>
</dbReference>
<evidence type="ECO:0000256" key="1">
    <source>
        <dbReference type="SAM" id="MobiDB-lite"/>
    </source>
</evidence>
<protein>
    <recommendedName>
        <fullName evidence="4">Membrane protein insertion efficiency factor</fullName>
    </recommendedName>
</protein>
<name>A0A9W6BFF7_9CHLO</name>
<dbReference type="Pfam" id="PF01809">
    <property type="entry name" value="YidD"/>
    <property type="match status" value="1"/>
</dbReference>
<proteinExistence type="inferred from homology"/>
<gene>
    <name evidence="2" type="primary">PLEST005974</name>
    <name evidence="2" type="ORF">PLESTB_000398200</name>
</gene>
<dbReference type="AlphaFoldDB" id="A0A9W6BFF7"/>
<evidence type="ECO:0008006" key="4">
    <source>
        <dbReference type="Google" id="ProtNLM"/>
    </source>
</evidence>
<evidence type="ECO:0000313" key="2">
    <source>
        <dbReference type="EMBL" id="GLC50602.1"/>
    </source>
</evidence>
<dbReference type="EMBL" id="BRXU01000003">
    <property type="protein sequence ID" value="GLC50602.1"/>
    <property type="molecule type" value="Genomic_DNA"/>
</dbReference>
<organism evidence="2 3">
    <name type="scientific">Pleodorina starrii</name>
    <dbReference type="NCBI Taxonomy" id="330485"/>
    <lineage>
        <taxon>Eukaryota</taxon>
        <taxon>Viridiplantae</taxon>
        <taxon>Chlorophyta</taxon>
        <taxon>core chlorophytes</taxon>
        <taxon>Chlorophyceae</taxon>
        <taxon>CS clade</taxon>
        <taxon>Chlamydomonadales</taxon>
        <taxon>Volvocaceae</taxon>
        <taxon>Pleodorina</taxon>
    </lineage>
</organism>
<feature type="region of interest" description="Disordered" evidence="1">
    <location>
        <begin position="128"/>
        <end position="227"/>
    </location>
</feature>
<sequence length="336" mass="33502">MSIRIIECRGAGRMDGALGATMCRNCWQAALTPPKPRPLVELQMVRGVEFLRGGVTLPGAGVGSGGGGGGGAVAIAQADPSRWVWDLGSGCGSGSEPCSAAAAAAGCGPAALATAAAAVAHAATAVAAASRGGSGDREGVGRVVYPGSRGGYGRGGRARAARASGGPAGGGGDGGGGGGDEDEGGSEGRPAWTPVEGPSGERQEGKEGEAPSTSTSGSEGSDEPPPSLGVRAALSALAFYRGVLSPLMPSTCRFLPSCSVYSIESYKKFGVARGSVLTAWRLLRCNPWGGRGYDPPSWPPVGLGAVYRYPYTPEISVVLMLAAAYWLVASTIESLS</sequence>
<feature type="compositionally biased region" description="Low complexity" evidence="1">
    <location>
        <begin position="210"/>
        <end position="219"/>
    </location>
</feature>
<dbReference type="HAMAP" id="MF_00386">
    <property type="entry name" value="UPF0161_YidD"/>
    <property type="match status" value="1"/>
</dbReference>
<feature type="compositionally biased region" description="Basic and acidic residues" evidence="1">
    <location>
        <begin position="199"/>
        <end position="209"/>
    </location>
</feature>
<feature type="compositionally biased region" description="Gly residues" evidence="1">
    <location>
        <begin position="166"/>
        <end position="178"/>
    </location>
</feature>
<dbReference type="NCBIfam" id="TIGR00278">
    <property type="entry name" value="membrane protein insertion efficiency factor YidD"/>
    <property type="match status" value="1"/>
</dbReference>
<keyword evidence="3" id="KW-1185">Reference proteome</keyword>
<dbReference type="PANTHER" id="PTHR33383">
    <property type="entry name" value="MEMBRANE PROTEIN INSERTION EFFICIENCY FACTOR-RELATED"/>
    <property type="match status" value="1"/>
</dbReference>
<dbReference type="OrthoDB" id="1798at2759"/>
<dbReference type="Proteomes" id="UP001165080">
    <property type="component" value="Unassembled WGS sequence"/>
</dbReference>
<accession>A0A9W6BFF7</accession>
<reference evidence="2 3" key="1">
    <citation type="journal article" date="2023" name="Commun. Biol.">
        <title>Reorganization of the ancestral sex-determining regions during the evolution of trioecy in Pleodorina starrii.</title>
        <authorList>
            <person name="Takahashi K."/>
            <person name="Suzuki S."/>
            <person name="Kawai-Toyooka H."/>
            <person name="Yamamoto K."/>
            <person name="Hamaji T."/>
            <person name="Ootsuki R."/>
            <person name="Yamaguchi H."/>
            <person name="Kawachi M."/>
            <person name="Higashiyama T."/>
            <person name="Nozaki H."/>
        </authorList>
    </citation>
    <scope>NUCLEOTIDE SEQUENCE [LARGE SCALE GENOMIC DNA]</scope>
    <source>
        <strain evidence="2 3">NIES-4479</strain>
    </source>
</reference>
<comment type="caution">
    <text evidence="2">The sequence shown here is derived from an EMBL/GenBank/DDBJ whole genome shotgun (WGS) entry which is preliminary data.</text>
</comment>
<dbReference type="SMART" id="SM01234">
    <property type="entry name" value="Haemolytic"/>
    <property type="match status" value="1"/>
</dbReference>
<dbReference type="InterPro" id="IPR002696">
    <property type="entry name" value="Membr_insert_effic_factor_YidD"/>
</dbReference>